<organism evidence="1 2">
    <name type="scientific">Halogranum amylolyticum</name>
    <dbReference type="NCBI Taxonomy" id="660520"/>
    <lineage>
        <taxon>Archaea</taxon>
        <taxon>Methanobacteriati</taxon>
        <taxon>Methanobacteriota</taxon>
        <taxon>Stenosarchaea group</taxon>
        <taxon>Halobacteria</taxon>
        <taxon>Halobacteriales</taxon>
        <taxon>Haloferacaceae</taxon>
    </lineage>
</organism>
<dbReference type="InterPro" id="IPR058456">
    <property type="entry name" value="DUF8143"/>
</dbReference>
<dbReference type="EMBL" id="FODV01000025">
    <property type="protein sequence ID" value="SEP23854.1"/>
    <property type="molecule type" value="Genomic_DNA"/>
</dbReference>
<evidence type="ECO:0000313" key="2">
    <source>
        <dbReference type="Proteomes" id="UP000199126"/>
    </source>
</evidence>
<dbReference type="Pfam" id="PF26467">
    <property type="entry name" value="DUF8143"/>
    <property type="match status" value="1"/>
</dbReference>
<sequence length="56" mass="6188">MVAEFGFALLVFLLAVAAPFALYVLVSAETDDLPVMDRMAAERVARRDVDDADERD</sequence>
<accession>A0A1H8W886</accession>
<protein>
    <submittedName>
        <fullName evidence="1">Uncharacterized protein</fullName>
    </submittedName>
</protein>
<dbReference type="Proteomes" id="UP000199126">
    <property type="component" value="Unassembled WGS sequence"/>
</dbReference>
<dbReference type="AlphaFoldDB" id="A0A1H8W886"/>
<evidence type="ECO:0000313" key="1">
    <source>
        <dbReference type="EMBL" id="SEP23854.1"/>
    </source>
</evidence>
<keyword evidence="2" id="KW-1185">Reference proteome</keyword>
<dbReference type="RefSeq" id="WP_170864922.1">
    <property type="nucleotide sequence ID" value="NZ_FODV01000025.1"/>
</dbReference>
<name>A0A1H8W886_9EURY</name>
<proteinExistence type="predicted"/>
<reference evidence="2" key="1">
    <citation type="submission" date="2016-10" db="EMBL/GenBank/DDBJ databases">
        <authorList>
            <person name="Varghese N."/>
            <person name="Submissions S."/>
        </authorList>
    </citation>
    <scope>NUCLEOTIDE SEQUENCE [LARGE SCALE GENOMIC DNA]</scope>
    <source>
        <strain evidence="2">CGMCC 1.10121</strain>
    </source>
</reference>
<gene>
    <name evidence="1" type="ORF">SAMN04487948_12525</name>
</gene>